<dbReference type="Proteomes" id="UP001229244">
    <property type="component" value="Unassembled WGS sequence"/>
</dbReference>
<feature type="domain" description="HTH lysR-type" evidence="5">
    <location>
        <begin position="1"/>
        <end position="56"/>
    </location>
</feature>
<dbReference type="Gene3D" id="3.40.190.290">
    <property type="match status" value="1"/>
</dbReference>
<dbReference type="Gene3D" id="1.10.10.10">
    <property type="entry name" value="Winged helix-like DNA-binding domain superfamily/Winged helix DNA-binding domain"/>
    <property type="match status" value="1"/>
</dbReference>
<dbReference type="PRINTS" id="PR00039">
    <property type="entry name" value="HTHLYSR"/>
</dbReference>
<dbReference type="PROSITE" id="PS50931">
    <property type="entry name" value="HTH_LYSR"/>
    <property type="match status" value="1"/>
</dbReference>
<keyword evidence="3 6" id="KW-0238">DNA-binding</keyword>
<dbReference type="PANTHER" id="PTHR30419">
    <property type="entry name" value="HTH-TYPE TRANSCRIPTIONAL REGULATOR YBHD"/>
    <property type="match status" value="1"/>
</dbReference>
<keyword evidence="2" id="KW-0805">Transcription regulation</keyword>
<dbReference type="SUPFAM" id="SSF46785">
    <property type="entry name" value="Winged helix' DNA-binding domain"/>
    <property type="match status" value="1"/>
</dbReference>
<protein>
    <submittedName>
        <fullName evidence="6">DNA-binding transcriptional LysR family regulator</fullName>
    </submittedName>
</protein>
<dbReference type="Pfam" id="PF00126">
    <property type="entry name" value="HTH_1"/>
    <property type="match status" value="1"/>
</dbReference>
<keyword evidence="7" id="KW-1185">Reference proteome</keyword>
<name>A0AAE3VRK5_9HYPH</name>
<keyword evidence="4" id="KW-0804">Transcription</keyword>
<dbReference type="InterPro" id="IPR036388">
    <property type="entry name" value="WH-like_DNA-bd_sf"/>
</dbReference>
<gene>
    <name evidence="6" type="ORF">J2S73_003343</name>
</gene>
<organism evidence="6 7">
    <name type="scientific">Amorphus orientalis</name>
    <dbReference type="NCBI Taxonomy" id="649198"/>
    <lineage>
        <taxon>Bacteria</taxon>
        <taxon>Pseudomonadati</taxon>
        <taxon>Pseudomonadota</taxon>
        <taxon>Alphaproteobacteria</taxon>
        <taxon>Hyphomicrobiales</taxon>
        <taxon>Amorphaceae</taxon>
        <taxon>Amorphus</taxon>
    </lineage>
</organism>
<evidence type="ECO:0000256" key="2">
    <source>
        <dbReference type="ARBA" id="ARBA00023015"/>
    </source>
</evidence>
<dbReference type="InterPro" id="IPR005119">
    <property type="entry name" value="LysR_subst-bd"/>
</dbReference>
<proteinExistence type="inferred from homology"/>
<dbReference type="CDD" id="cd08440">
    <property type="entry name" value="PBP2_LTTR_like_4"/>
    <property type="match status" value="1"/>
</dbReference>
<dbReference type="AlphaFoldDB" id="A0AAE3VRK5"/>
<evidence type="ECO:0000259" key="5">
    <source>
        <dbReference type="PROSITE" id="PS50931"/>
    </source>
</evidence>
<comment type="caution">
    <text evidence="6">The sequence shown here is derived from an EMBL/GenBank/DDBJ whole genome shotgun (WGS) entry which is preliminary data.</text>
</comment>
<dbReference type="InterPro" id="IPR036390">
    <property type="entry name" value="WH_DNA-bd_sf"/>
</dbReference>
<evidence type="ECO:0000313" key="7">
    <source>
        <dbReference type="Proteomes" id="UP001229244"/>
    </source>
</evidence>
<dbReference type="InterPro" id="IPR000847">
    <property type="entry name" value="LysR_HTH_N"/>
</dbReference>
<comment type="similarity">
    <text evidence="1">Belongs to the LysR transcriptional regulatory family.</text>
</comment>
<evidence type="ECO:0000256" key="4">
    <source>
        <dbReference type="ARBA" id="ARBA00023163"/>
    </source>
</evidence>
<evidence type="ECO:0000256" key="1">
    <source>
        <dbReference type="ARBA" id="ARBA00009437"/>
    </source>
</evidence>
<accession>A0AAE3VRK5</accession>
<dbReference type="EMBL" id="JAUSUL010000003">
    <property type="protein sequence ID" value="MDQ0316867.1"/>
    <property type="molecule type" value="Genomic_DNA"/>
</dbReference>
<dbReference type="Pfam" id="PF03466">
    <property type="entry name" value="LysR_substrate"/>
    <property type="match status" value="1"/>
</dbReference>
<dbReference type="GO" id="GO:0003700">
    <property type="term" value="F:DNA-binding transcription factor activity"/>
    <property type="evidence" value="ECO:0007669"/>
    <property type="project" value="InterPro"/>
</dbReference>
<dbReference type="FunFam" id="1.10.10.10:FF:000001">
    <property type="entry name" value="LysR family transcriptional regulator"/>
    <property type="match status" value="1"/>
</dbReference>
<evidence type="ECO:0000313" key="6">
    <source>
        <dbReference type="EMBL" id="MDQ0316867.1"/>
    </source>
</evidence>
<dbReference type="GO" id="GO:0005829">
    <property type="term" value="C:cytosol"/>
    <property type="evidence" value="ECO:0007669"/>
    <property type="project" value="TreeGrafter"/>
</dbReference>
<evidence type="ECO:0000256" key="3">
    <source>
        <dbReference type="ARBA" id="ARBA00023125"/>
    </source>
</evidence>
<dbReference type="SUPFAM" id="SSF53850">
    <property type="entry name" value="Periplasmic binding protein-like II"/>
    <property type="match status" value="1"/>
</dbReference>
<dbReference type="GO" id="GO:0003677">
    <property type="term" value="F:DNA binding"/>
    <property type="evidence" value="ECO:0007669"/>
    <property type="project" value="UniProtKB-KW"/>
</dbReference>
<dbReference type="PANTHER" id="PTHR30419:SF8">
    <property type="entry name" value="NITROGEN ASSIMILATION TRANSCRIPTIONAL ACTIVATOR-RELATED"/>
    <property type="match status" value="1"/>
</dbReference>
<reference evidence="6" key="1">
    <citation type="submission" date="2023-07" db="EMBL/GenBank/DDBJ databases">
        <title>Genomic Encyclopedia of Type Strains, Phase IV (KMG-IV): sequencing the most valuable type-strain genomes for metagenomic binning, comparative biology and taxonomic classification.</title>
        <authorList>
            <person name="Goeker M."/>
        </authorList>
    </citation>
    <scope>NUCLEOTIDE SEQUENCE</scope>
    <source>
        <strain evidence="6">DSM 21202</strain>
    </source>
</reference>
<sequence>MRQLRAFVMVADKGSFVKAAAALNLSQPALSQCIRQLEDHIGSPLFNRTTRSVYITPLGLSFIPHARDILRQFDNLMANVQDTVQRRQGNVTVACLPSVASRLMPRVLAVNEKQFPNIHVTIRDSNMKGVAAMILSGDADFGIGSAVVAHSDLDACAFAKDMMCVVVPVTSPLARKRAIRWADLDGQPFVAMSHETGIRDLVDETVEKLGISLKIVSEISNLATLSGMIEEGIGISAAPDLALPRENQSLIRRRPLSNPTIRRPISLFWKKGQGLSPAASAILASLHRCIVDGEMEAHFPNVEWDHKALEKTRLF</sequence>
<dbReference type="InterPro" id="IPR050950">
    <property type="entry name" value="HTH-type_LysR_regulators"/>
</dbReference>